<evidence type="ECO:0000313" key="12">
    <source>
        <dbReference type="EMBL" id="CUX82099.1"/>
    </source>
</evidence>
<keyword evidence="6 9" id="KW-0731">Sigma factor</keyword>
<evidence type="ECO:0000256" key="9">
    <source>
        <dbReference type="PIRNR" id="PIRNR000774"/>
    </source>
</evidence>
<feature type="domain" description="RNA polymerase sigma factor 54 DNA-binding" evidence="10">
    <location>
        <begin position="274"/>
        <end position="431"/>
    </location>
</feature>
<evidence type="ECO:0000256" key="3">
    <source>
        <dbReference type="ARBA" id="ARBA00022679"/>
    </source>
</evidence>
<dbReference type="PROSITE" id="PS50044">
    <property type="entry name" value="SIGMA54_3"/>
    <property type="match status" value="1"/>
</dbReference>
<dbReference type="RefSeq" id="WP_072247647.1">
    <property type="nucleotide sequence ID" value="NZ_FBYC01000004.1"/>
</dbReference>
<evidence type="ECO:0000256" key="8">
    <source>
        <dbReference type="ARBA" id="ARBA00023163"/>
    </source>
</evidence>
<keyword evidence="2 9" id="KW-0240">DNA-directed RNA polymerase</keyword>
<dbReference type="GO" id="GO:0003677">
    <property type="term" value="F:DNA binding"/>
    <property type="evidence" value="ECO:0007669"/>
    <property type="project" value="UniProtKB-KW"/>
</dbReference>
<dbReference type="PATRIC" id="fig|1666912.4.peg.1659"/>
<evidence type="ECO:0000259" key="10">
    <source>
        <dbReference type="Pfam" id="PF04552"/>
    </source>
</evidence>
<dbReference type="Pfam" id="PF00309">
    <property type="entry name" value="Sigma54_AID"/>
    <property type="match status" value="1"/>
</dbReference>
<evidence type="ECO:0000313" key="14">
    <source>
        <dbReference type="Proteomes" id="UP000050413"/>
    </source>
</evidence>
<dbReference type="PANTHER" id="PTHR32248:SF4">
    <property type="entry name" value="RNA POLYMERASE SIGMA-54 FACTOR"/>
    <property type="match status" value="1"/>
</dbReference>
<keyword evidence="4 9" id="KW-0548">Nucleotidyltransferase</keyword>
<dbReference type="EMBL" id="FBYC01000004">
    <property type="protein sequence ID" value="CUX82099.1"/>
    <property type="molecule type" value="Genomic_DNA"/>
</dbReference>
<comment type="similarity">
    <text evidence="1 9">Belongs to the sigma-54 factor family.</text>
</comment>
<comment type="function">
    <text evidence="9">Sigma factors are initiation factors that promote the attachment of RNA polymerase to specific initiation sites and are then released.</text>
</comment>
<evidence type="ECO:0000256" key="1">
    <source>
        <dbReference type="ARBA" id="ARBA00008798"/>
    </source>
</evidence>
<dbReference type="InterPro" id="IPR007634">
    <property type="entry name" value="RNA_pol_sigma_54_DNA-bd"/>
</dbReference>
<keyword evidence="8 9" id="KW-0804">Transcription</keyword>
<dbReference type="OrthoDB" id="9814402at2"/>
<organism evidence="13 14">
    <name type="scientific">Roseibaca calidilacus</name>
    <dbReference type="NCBI Taxonomy" id="1666912"/>
    <lineage>
        <taxon>Bacteria</taxon>
        <taxon>Pseudomonadati</taxon>
        <taxon>Pseudomonadota</taxon>
        <taxon>Alphaproteobacteria</taxon>
        <taxon>Rhodobacterales</taxon>
        <taxon>Paracoccaceae</taxon>
        <taxon>Roseinatronobacter</taxon>
    </lineage>
</organism>
<dbReference type="Proteomes" id="UP000050413">
    <property type="component" value="Unassembled WGS sequence"/>
</dbReference>
<evidence type="ECO:0000256" key="5">
    <source>
        <dbReference type="ARBA" id="ARBA00023015"/>
    </source>
</evidence>
<evidence type="ECO:0000313" key="15">
    <source>
        <dbReference type="Proteomes" id="UP000182045"/>
    </source>
</evidence>
<reference evidence="13 14" key="1">
    <citation type="submission" date="2015-09" db="EMBL/GenBank/DDBJ databases">
        <title>Identification and resolution of microdiversity through metagenomic sequencing of parallel consortia.</title>
        <authorList>
            <person name="Nelson W.C."/>
            <person name="Romine M.F."/>
            <person name="Lindemann S.R."/>
        </authorList>
    </citation>
    <scope>NUCLEOTIDE SEQUENCE [LARGE SCALE GENOMIC DNA]</scope>
    <source>
        <strain evidence="13">HL-91</strain>
    </source>
</reference>
<name>A0A0P8ALM6_9RHOB</name>
<dbReference type="GO" id="GO:0001216">
    <property type="term" value="F:DNA-binding transcription activator activity"/>
    <property type="evidence" value="ECO:0007669"/>
    <property type="project" value="InterPro"/>
</dbReference>
<dbReference type="InterPro" id="IPR007046">
    <property type="entry name" value="RNA_pol_sigma_54_core-bd"/>
</dbReference>
<comment type="caution">
    <text evidence="13">The sequence shown here is derived from an EMBL/GenBank/DDBJ whole genome shotgun (WGS) entry which is preliminary data.</text>
</comment>
<evidence type="ECO:0000313" key="13">
    <source>
        <dbReference type="EMBL" id="KPP95555.1"/>
    </source>
</evidence>
<evidence type="ECO:0000256" key="7">
    <source>
        <dbReference type="ARBA" id="ARBA00023125"/>
    </source>
</evidence>
<protein>
    <recommendedName>
        <fullName evidence="9">RNA polymerase sigma-54 factor</fullName>
    </recommendedName>
</protein>
<dbReference type="PROSITE" id="PS00718">
    <property type="entry name" value="SIGMA54_2"/>
    <property type="match status" value="1"/>
</dbReference>
<dbReference type="PANTHER" id="PTHR32248">
    <property type="entry name" value="RNA POLYMERASE SIGMA-54 FACTOR"/>
    <property type="match status" value="1"/>
</dbReference>
<dbReference type="Pfam" id="PF04552">
    <property type="entry name" value="Sigma54_DBD"/>
    <property type="match status" value="1"/>
</dbReference>
<evidence type="ECO:0000256" key="2">
    <source>
        <dbReference type="ARBA" id="ARBA00022478"/>
    </source>
</evidence>
<evidence type="ECO:0000259" key="11">
    <source>
        <dbReference type="Pfam" id="PF04963"/>
    </source>
</evidence>
<evidence type="ECO:0000256" key="4">
    <source>
        <dbReference type="ARBA" id="ARBA00022695"/>
    </source>
</evidence>
<dbReference type="GO" id="GO:0000428">
    <property type="term" value="C:DNA-directed RNA polymerase complex"/>
    <property type="evidence" value="ECO:0007669"/>
    <property type="project" value="UniProtKB-KW"/>
</dbReference>
<feature type="domain" description="RNA polymerase sigma factor 54 core-binding" evidence="11">
    <location>
        <begin position="85"/>
        <end position="261"/>
    </location>
</feature>
<sequence length="439" mass="48133">MHFSPVILTGQRQSLVVNQQLQQAITFLQMSNAELQAFIESHADENPFVSLKLRHTGDAPRLPSGSGGTAQDWDRISALPDPGAASLYAHMAQQIAALGMGTQDMALAEVFLESLAPSGWLEAPLDDIALRSGASMDKVETMLNRLQKLDPAGVFARDLAECLRLQAAEQGLLTPLFAKVLDNLQMVGNADLQGLCRICGVEMPHLRAALRDLRGLDPKPGARFEQAPMPIRAPDLLVSQLPQGGWRLELNNSTMPAVMVRDNESRSMRSGADYHAERLSVARWLSRAVQYRNQTVLKIGEEILRSQRAFFKAGPEHLRPMIMKDIADAVGIHESTVSRVSNAVTIATPYGVMPLKRFFSAALPAQEGNSGSAEAVRNRIRKLIQSETPTRPHSDEGLVQLLDKEGVSVARRTVAKYREQLGIATSAVRRRQAMLSSQL</sequence>
<dbReference type="GO" id="GO:0016779">
    <property type="term" value="F:nucleotidyltransferase activity"/>
    <property type="evidence" value="ECO:0007669"/>
    <property type="project" value="UniProtKB-KW"/>
</dbReference>
<dbReference type="GO" id="GO:0006352">
    <property type="term" value="P:DNA-templated transcription initiation"/>
    <property type="evidence" value="ECO:0007669"/>
    <property type="project" value="InterPro"/>
</dbReference>
<dbReference type="PRINTS" id="PR00045">
    <property type="entry name" value="SIGMA54FCT"/>
</dbReference>
<evidence type="ECO:0000256" key="6">
    <source>
        <dbReference type="ARBA" id="ARBA00023082"/>
    </source>
</evidence>
<dbReference type="NCBIfam" id="TIGR02395">
    <property type="entry name" value="rpoN_sigma"/>
    <property type="match status" value="1"/>
</dbReference>
<keyword evidence="5 9" id="KW-0805">Transcription regulation</keyword>
<dbReference type="PROSITE" id="PS00717">
    <property type="entry name" value="SIGMA54_1"/>
    <property type="match status" value="1"/>
</dbReference>
<dbReference type="Gene3D" id="1.10.10.1330">
    <property type="entry name" value="RNA polymerase sigma-54 factor, core-binding domain"/>
    <property type="match status" value="1"/>
</dbReference>
<dbReference type="Proteomes" id="UP000182045">
    <property type="component" value="Unassembled WGS sequence"/>
</dbReference>
<keyword evidence="7 9" id="KW-0238">DNA-binding</keyword>
<dbReference type="Pfam" id="PF04963">
    <property type="entry name" value="Sigma54_CBD"/>
    <property type="match status" value="1"/>
</dbReference>
<dbReference type="GO" id="GO:0016987">
    <property type="term" value="F:sigma factor activity"/>
    <property type="evidence" value="ECO:0007669"/>
    <property type="project" value="UniProtKB-KW"/>
</dbReference>
<accession>A0A0P8ALM6</accession>
<keyword evidence="3 9" id="KW-0808">Transferase</keyword>
<dbReference type="InterPro" id="IPR038709">
    <property type="entry name" value="RpoN_core-bd_sf"/>
</dbReference>
<dbReference type="AlphaFoldDB" id="A0A0P8ALM6"/>
<dbReference type="Gene3D" id="1.10.10.60">
    <property type="entry name" value="Homeodomain-like"/>
    <property type="match status" value="1"/>
</dbReference>
<dbReference type="EMBL" id="LJSG01000002">
    <property type="protein sequence ID" value="KPP95555.1"/>
    <property type="molecule type" value="Genomic_DNA"/>
</dbReference>
<reference evidence="12 15" key="2">
    <citation type="submission" date="2016-01" db="EMBL/GenBank/DDBJ databases">
        <authorList>
            <person name="Varghese N."/>
        </authorList>
    </citation>
    <scope>NUCLEOTIDE SEQUENCE [LARGE SCALE GENOMIC DNA]</scope>
    <source>
        <strain evidence="12 15">HL-91</strain>
    </source>
</reference>
<proteinExistence type="inferred from homology"/>
<dbReference type="InterPro" id="IPR000394">
    <property type="entry name" value="RNA_pol_sigma_54"/>
</dbReference>
<gene>
    <name evidence="13" type="primary">rpoN</name>
    <name evidence="12" type="ORF">Ga0058931_2165</name>
    <name evidence="13" type="ORF">HLUCCA05_02540</name>
</gene>
<dbReference type="STRING" id="1666912.Ga0058931_2165"/>
<keyword evidence="15" id="KW-1185">Reference proteome</keyword>
<dbReference type="PIRSF" id="PIRSF000774">
    <property type="entry name" value="RpoN"/>
    <property type="match status" value="1"/>
</dbReference>